<dbReference type="Pfam" id="PF03602">
    <property type="entry name" value="Cons_hypoth95"/>
    <property type="match status" value="1"/>
</dbReference>
<dbReference type="SUPFAM" id="SSF53335">
    <property type="entry name" value="S-adenosyl-L-methionine-dependent methyltransferases"/>
    <property type="match status" value="1"/>
</dbReference>
<dbReference type="AlphaFoldDB" id="A0A1H7FX47"/>
<proteinExistence type="predicted"/>
<reference evidence="1 2" key="1">
    <citation type="submission" date="2016-10" db="EMBL/GenBank/DDBJ databases">
        <authorList>
            <person name="de Groot N.N."/>
        </authorList>
    </citation>
    <scope>NUCLEOTIDE SEQUENCE [LARGE SCALE GENOMIC DNA]</scope>
    <source>
        <strain evidence="1 2">Nv1</strain>
    </source>
</reference>
<dbReference type="InterPro" id="IPR029063">
    <property type="entry name" value="SAM-dependent_MTases_sf"/>
</dbReference>
<dbReference type="Gene3D" id="3.40.50.150">
    <property type="entry name" value="Vaccinia Virus protein VP39"/>
    <property type="match status" value="1"/>
</dbReference>
<dbReference type="STRING" id="1233.SAMN05216387_101113"/>
<evidence type="ECO:0000313" key="2">
    <source>
        <dbReference type="Proteomes" id="UP000198620"/>
    </source>
</evidence>
<dbReference type="CDD" id="cd02440">
    <property type="entry name" value="AdoMet_MTases"/>
    <property type="match status" value="1"/>
</dbReference>
<dbReference type="Proteomes" id="UP000198620">
    <property type="component" value="Unassembled WGS sequence"/>
</dbReference>
<protein>
    <recommendedName>
        <fullName evidence="3">Methyltransferase domain-containing protein</fullName>
    </recommendedName>
</protein>
<accession>A0A1H7FX47</accession>
<keyword evidence="2" id="KW-1185">Reference proteome</keyword>
<dbReference type="EMBL" id="FOBH01000001">
    <property type="protein sequence ID" value="SEK30663.1"/>
    <property type="molecule type" value="Genomic_DNA"/>
</dbReference>
<evidence type="ECO:0008006" key="3">
    <source>
        <dbReference type="Google" id="ProtNLM"/>
    </source>
</evidence>
<sequence>MKRDILLFSRVIRAWRRRSVSDFVRLVTYNLGLIATGKYWKSSHPFDQSFDRRFNVETAGTEEPEFLTAEEDLKAHAKGYEPVTEGQMRTLFGMLPGLDLSNFLFLDLGSGKGRALFVAASYPFKEIIGVEYSHELHEMAVRNVHTYRNPAQKCFNIKPVRADATTFCLPEYPTVCFINNPYDESMIVRTIENIEQSARSAPRFFLIIYIHAYYPGPIDAMHGWSRICEGSLGRSSYVIWQWDSGISL</sequence>
<evidence type="ECO:0000313" key="1">
    <source>
        <dbReference type="EMBL" id="SEK30663.1"/>
    </source>
</evidence>
<gene>
    <name evidence="1" type="ORF">SAMN05216387_101113</name>
</gene>
<dbReference type="RefSeq" id="WP_090825793.1">
    <property type="nucleotide sequence ID" value="NZ_FOBH01000001.1"/>
</dbReference>
<dbReference type="OrthoDB" id="9780095at2"/>
<organism evidence="1 2">
    <name type="scientific">Nitrosovibrio tenuis</name>
    <dbReference type="NCBI Taxonomy" id="1233"/>
    <lineage>
        <taxon>Bacteria</taxon>
        <taxon>Pseudomonadati</taxon>
        <taxon>Pseudomonadota</taxon>
        <taxon>Betaproteobacteria</taxon>
        <taxon>Nitrosomonadales</taxon>
        <taxon>Nitrosomonadaceae</taxon>
        <taxon>Nitrosovibrio</taxon>
    </lineage>
</organism>
<name>A0A1H7FX47_9PROT</name>